<reference evidence="3" key="1">
    <citation type="journal article" date="2019" name="Int. J. Syst. Evol. Microbiol.">
        <title>The Global Catalogue of Microorganisms (GCM) 10K type strain sequencing project: providing services to taxonomists for standard genome sequencing and annotation.</title>
        <authorList>
            <consortium name="The Broad Institute Genomics Platform"/>
            <consortium name="The Broad Institute Genome Sequencing Center for Infectious Disease"/>
            <person name="Wu L."/>
            <person name="Ma J."/>
        </authorList>
    </citation>
    <scope>NUCLEOTIDE SEQUENCE [LARGE SCALE GENOMIC DNA]</scope>
    <source>
        <strain evidence="3">JCM 13595</strain>
    </source>
</reference>
<dbReference type="RefSeq" id="WP_343959392.1">
    <property type="nucleotide sequence ID" value="NZ_BAAAMN010000050.1"/>
</dbReference>
<dbReference type="Proteomes" id="UP001501461">
    <property type="component" value="Unassembled WGS sequence"/>
</dbReference>
<comment type="caution">
    <text evidence="2">The sequence shown here is derived from an EMBL/GenBank/DDBJ whole genome shotgun (WGS) entry which is preliminary data.</text>
</comment>
<evidence type="ECO:0000313" key="3">
    <source>
        <dbReference type="Proteomes" id="UP001501461"/>
    </source>
</evidence>
<dbReference type="EMBL" id="BAAAMN010000050">
    <property type="protein sequence ID" value="GAA2043784.1"/>
    <property type="molecule type" value="Genomic_DNA"/>
</dbReference>
<proteinExistence type="predicted"/>
<evidence type="ECO:0000259" key="1">
    <source>
        <dbReference type="Pfam" id="PF07615"/>
    </source>
</evidence>
<evidence type="ECO:0000313" key="2">
    <source>
        <dbReference type="EMBL" id="GAA2043784.1"/>
    </source>
</evidence>
<protein>
    <submittedName>
        <fullName evidence="2">YkoF family thiamine/hydroxymethylpyrimidine-binding protein</fullName>
    </submittedName>
</protein>
<dbReference type="InterPro" id="IPR029756">
    <property type="entry name" value="MTH1187/YkoF-like"/>
</dbReference>
<keyword evidence="3" id="KW-1185">Reference proteome</keyword>
<dbReference type="SUPFAM" id="SSF89957">
    <property type="entry name" value="MTH1187/YkoF-like"/>
    <property type="match status" value="1"/>
</dbReference>
<organism evidence="2 3">
    <name type="scientific">Yaniella flava</name>
    <dbReference type="NCBI Taxonomy" id="287930"/>
    <lineage>
        <taxon>Bacteria</taxon>
        <taxon>Bacillati</taxon>
        <taxon>Actinomycetota</taxon>
        <taxon>Actinomycetes</taxon>
        <taxon>Micrococcales</taxon>
        <taxon>Micrococcaceae</taxon>
        <taxon>Yaniella</taxon>
    </lineage>
</organism>
<dbReference type="Pfam" id="PF07615">
    <property type="entry name" value="Ykof"/>
    <property type="match status" value="1"/>
</dbReference>
<feature type="domain" description="Thiamin/hydroxymethyl pyrimidine-binding YkoF putative" evidence="1">
    <location>
        <begin position="128"/>
        <end position="206"/>
    </location>
</feature>
<dbReference type="Gene3D" id="3.30.70.930">
    <property type="match status" value="2"/>
</dbReference>
<name>A0ABP5GEN9_9MICC</name>
<dbReference type="InterPro" id="IPR011522">
    <property type="entry name" value="Thiamin/HMP-bd_put_YkoF"/>
</dbReference>
<sequence>MSGQTLSPAQIGIGMRISVHPHSDDFANIILNALEETNNQLNLDGLEIATGEVSTYVGVQSGDAAQQLAQYATTLIAAASRASERKHLTSHLLFSRGCPGEASCELIPGEISAEQPVELDKTGIEAVAAWSLYPLADDGSPHMGPIYAAIDEAKASGITVTSEHYATILRGDLADVLRVIVNAWAKVGEEVPHVVSHVSVSLDSPTSQNAGGAA</sequence>
<gene>
    <name evidence="2" type="ORF">GCM10009720_25840</name>
</gene>
<accession>A0ABP5GEN9</accession>